<keyword evidence="3" id="KW-0732">Signal</keyword>
<dbReference type="RefSeq" id="WP_012487422.1">
    <property type="nucleotide sequence ID" value="NC_010995.1"/>
</dbReference>
<dbReference type="Proteomes" id="UP000001036">
    <property type="component" value="Chromosome"/>
</dbReference>
<accession>B3PFT9</accession>
<dbReference type="GO" id="GO:0030288">
    <property type="term" value="C:outer membrane-bounded periplasmic space"/>
    <property type="evidence" value="ECO:0007669"/>
    <property type="project" value="TreeGrafter"/>
</dbReference>
<dbReference type="InterPro" id="IPR012899">
    <property type="entry name" value="LTXXQ"/>
</dbReference>
<keyword evidence="4" id="KW-0574">Periplasm</keyword>
<dbReference type="Pfam" id="PF07813">
    <property type="entry name" value="LTXXQ"/>
    <property type="match status" value="1"/>
</dbReference>
<evidence type="ECO:0000256" key="5">
    <source>
        <dbReference type="SAM" id="MobiDB-lite"/>
    </source>
</evidence>
<dbReference type="STRING" id="498211.CJA_1804"/>
<dbReference type="HOGENOM" id="CLU_1500936_0_0_6"/>
<protein>
    <submittedName>
        <fullName evidence="6">Putative periplasmic protein CpxP</fullName>
    </submittedName>
</protein>
<dbReference type="Gene3D" id="1.20.120.1490">
    <property type="match status" value="1"/>
</dbReference>
<evidence type="ECO:0000256" key="4">
    <source>
        <dbReference type="ARBA" id="ARBA00022764"/>
    </source>
</evidence>
<evidence type="ECO:0000256" key="3">
    <source>
        <dbReference type="ARBA" id="ARBA00022729"/>
    </source>
</evidence>
<dbReference type="GO" id="GO:0051082">
    <property type="term" value="F:unfolded protein binding"/>
    <property type="evidence" value="ECO:0007669"/>
    <property type="project" value="TreeGrafter"/>
</dbReference>
<feature type="region of interest" description="Disordered" evidence="5">
    <location>
        <begin position="154"/>
        <end position="179"/>
    </location>
</feature>
<comment type="similarity">
    <text evidence="2">Belongs to the CpxP/Spy family.</text>
</comment>
<comment type="subcellular location">
    <subcellularLocation>
        <location evidence="1">Periplasm</location>
    </subcellularLocation>
</comment>
<dbReference type="KEGG" id="cja:CJA_1804"/>
<dbReference type="PANTHER" id="PTHR38102">
    <property type="entry name" value="PERIPLASMIC CHAPERONE SPY"/>
    <property type="match status" value="1"/>
</dbReference>
<dbReference type="InterPro" id="IPR052211">
    <property type="entry name" value="Cpx_auxiliary_protein"/>
</dbReference>
<dbReference type="EMBL" id="CP000934">
    <property type="protein sequence ID" value="ACE82718.1"/>
    <property type="molecule type" value="Genomic_DNA"/>
</dbReference>
<dbReference type="AlphaFoldDB" id="B3PFT9"/>
<evidence type="ECO:0000313" key="7">
    <source>
        <dbReference type="Proteomes" id="UP000001036"/>
    </source>
</evidence>
<evidence type="ECO:0000313" key="6">
    <source>
        <dbReference type="EMBL" id="ACE82718.1"/>
    </source>
</evidence>
<dbReference type="PANTHER" id="PTHR38102:SF1">
    <property type="entry name" value="PERIPLASMIC CHAPERONE SPY"/>
    <property type="match status" value="1"/>
</dbReference>
<evidence type="ECO:0000256" key="2">
    <source>
        <dbReference type="ARBA" id="ARBA00008441"/>
    </source>
</evidence>
<gene>
    <name evidence="6" type="ordered locus">CJA_1804</name>
</gene>
<keyword evidence="7" id="KW-1185">Reference proteome</keyword>
<reference evidence="6 7" key="1">
    <citation type="journal article" date="2008" name="J. Bacteriol.">
        <title>Insights into plant cell wall degradation from the genome sequence of the soil bacterium Cellvibrio japonicus.</title>
        <authorList>
            <person name="Deboy R.T."/>
            <person name="Mongodin E.F."/>
            <person name="Fouts D.E."/>
            <person name="Tailford L.E."/>
            <person name="Khouri H."/>
            <person name="Emerson J.B."/>
            <person name="Mohamoud Y."/>
            <person name="Watkins K."/>
            <person name="Henrissat B."/>
            <person name="Gilbert H.J."/>
            <person name="Nelson K.E."/>
        </authorList>
    </citation>
    <scope>NUCLEOTIDE SEQUENCE [LARGE SCALE GENOMIC DNA]</scope>
    <source>
        <strain evidence="6 7">Ueda107</strain>
    </source>
</reference>
<sequence length="179" mass="19649">MHTRIKHHFLRSSAVVKGAVLGSLLAGVLISASPSFAGPGFKDCKQAQAGEFFGPGKGAHRLAKALELSDVQRETLKAQRDTQVETGKALRDQTQQARQALTAAVEAGESDSRLQALADQLGKLETQQALERAKAHKAFLAVLTPEQKTKLAELKAEREAKLQERREKWSDKRQEKQQS</sequence>
<name>B3PFT9_CELJU</name>
<dbReference type="eggNOG" id="COG3678">
    <property type="taxonomic scope" value="Bacteria"/>
</dbReference>
<organism evidence="6 7">
    <name type="scientific">Cellvibrio japonicus (strain Ueda107)</name>
    <name type="common">Pseudomonas fluorescens subsp. cellulosa</name>
    <dbReference type="NCBI Taxonomy" id="498211"/>
    <lineage>
        <taxon>Bacteria</taxon>
        <taxon>Pseudomonadati</taxon>
        <taxon>Pseudomonadota</taxon>
        <taxon>Gammaproteobacteria</taxon>
        <taxon>Cellvibrionales</taxon>
        <taxon>Cellvibrionaceae</taxon>
        <taxon>Cellvibrio</taxon>
    </lineage>
</organism>
<evidence type="ECO:0000256" key="1">
    <source>
        <dbReference type="ARBA" id="ARBA00004418"/>
    </source>
</evidence>
<proteinExistence type="inferred from homology"/>